<proteinExistence type="predicted"/>
<keyword evidence="4 5" id="KW-0472">Membrane</keyword>
<dbReference type="GO" id="GO:0035725">
    <property type="term" value="P:sodium ion transmembrane transport"/>
    <property type="evidence" value="ECO:0007669"/>
    <property type="project" value="TreeGrafter"/>
</dbReference>
<name>A0A812W731_SYMPI</name>
<keyword evidence="3 5" id="KW-1133">Transmembrane helix</keyword>
<evidence type="ECO:0000256" key="1">
    <source>
        <dbReference type="ARBA" id="ARBA00004141"/>
    </source>
</evidence>
<feature type="transmembrane region" description="Helical" evidence="5">
    <location>
        <begin position="33"/>
        <end position="55"/>
    </location>
</feature>
<reference evidence="7" key="1">
    <citation type="submission" date="2021-02" db="EMBL/GenBank/DDBJ databases">
        <authorList>
            <person name="Dougan E. K."/>
            <person name="Rhodes N."/>
            <person name="Thang M."/>
            <person name="Chan C."/>
        </authorList>
    </citation>
    <scope>NUCLEOTIDE SEQUENCE</scope>
</reference>
<dbReference type="GO" id="GO:0005249">
    <property type="term" value="F:voltage-gated potassium channel activity"/>
    <property type="evidence" value="ECO:0007669"/>
    <property type="project" value="TreeGrafter"/>
</dbReference>
<dbReference type="AlphaFoldDB" id="A0A812W731"/>
<keyword evidence="8" id="KW-1185">Reference proteome</keyword>
<dbReference type="InterPro" id="IPR005821">
    <property type="entry name" value="Ion_trans_dom"/>
</dbReference>
<dbReference type="InterPro" id="IPR051413">
    <property type="entry name" value="K/Na_HCN_channel"/>
</dbReference>
<dbReference type="PANTHER" id="PTHR45689">
    <property type="entry name" value="I[[H]] CHANNEL, ISOFORM E"/>
    <property type="match status" value="1"/>
</dbReference>
<dbReference type="EMBL" id="CAJNIZ010043401">
    <property type="protein sequence ID" value="CAE7659296.1"/>
    <property type="molecule type" value="Genomic_DNA"/>
</dbReference>
<feature type="transmembrane region" description="Helical" evidence="5">
    <location>
        <begin position="260"/>
        <end position="285"/>
    </location>
</feature>
<dbReference type="SUPFAM" id="SSF81324">
    <property type="entry name" value="Voltage-gated potassium channels"/>
    <property type="match status" value="1"/>
</dbReference>
<feature type="transmembrane region" description="Helical" evidence="5">
    <location>
        <begin position="181"/>
        <end position="209"/>
    </location>
</feature>
<protein>
    <submittedName>
        <fullName evidence="7">KCNH6 protein</fullName>
    </submittedName>
</protein>
<sequence>MPASQRVYFHAGEAMLSEKARPWILRPSSKPRLIWDILALVVIVYDLVSVPLQVFHLSSSLLDVQRALQIFTTLFWLLDIPTNFLTAVYVNGALQLDYRSIARAYARSWLCFDILVLIPDIVTILEGDMDSDSAASTDSIGLLRAVRAGRLLRLVRFLRLLRLAKLLQVLQVLSSRINHELVLVLFNIAKMTFLTAYLGHLLSCIWFAVGDVQDGWVYTKGLNGASVEMQYLTSLEWALSRIHPSAMQSNMSLQTGPERALAIAASFLALGVSSIFISSITNTMADIGRERQRKKQILLSVREYCGSHRISSGHTLRIKKYVEREHHRKKSRQLHLELLETLPQDMLFELFHEGRSQALQHHSLFDQLGRIDPVMELNFCNKVVTELHVIALDKVFKSGDTGKAMYIPATGQCYYEYLPPDLPTAPAPQTKRSIVSQFIRRLSLRSLESKVAPTDAATISPVWQNECLSECSLWVHGWKHRGNLQAASDGRLITVQVNKFGEFLQDFPGTLVDTVVYARFYMDALNKHLIMGEQLPTCLFQDLKGRRPRHPGT</sequence>
<feature type="transmembrane region" description="Helical" evidence="5">
    <location>
        <begin position="67"/>
        <end position="90"/>
    </location>
</feature>
<evidence type="ECO:0000313" key="8">
    <source>
        <dbReference type="Proteomes" id="UP000649617"/>
    </source>
</evidence>
<keyword evidence="2 5" id="KW-0812">Transmembrane</keyword>
<dbReference type="PANTHER" id="PTHR45689:SF5">
    <property type="entry name" value="I[[H]] CHANNEL, ISOFORM E"/>
    <property type="match status" value="1"/>
</dbReference>
<dbReference type="Gene3D" id="1.10.287.70">
    <property type="match status" value="1"/>
</dbReference>
<evidence type="ECO:0000259" key="6">
    <source>
        <dbReference type="Pfam" id="PF00520"/>
    </source>
</evidence>
<evidence type="ECO:0000256" key="3">
    <source>
        <dbReference type="ARBA" id="ARBA00022989"/>
    </source>
</evidence>
<evidence type="ECO:0000313" key="7">
    <source>
        <dbReference type="EMBL" id="CAE7659296.1"/>
    </source>
</evidence>
<organism evidence="7 8">
    <name type="scientific">Symbiodinium pilosum</name>
    <name type="common">Dinoflagellate</name>
    <dbReference type="NCBI Taxonomy" id="2952"/>
    <lineage>
        <taxon>Eukaryota</taxon>
        <taxon>Sar</taxon>
        <taxon>Alveolata</taxon>
        <taxon>Dinophyceae</taxon>
        <taxon>Suessiales</taxon>
        <taxon>Symbiodiniaceae</taxon>
        <taxon>Symbiodinium</taxon>
    </lineage>
</organism>
<dbReference type="Proteomes" id="UP000649617">
    <property type="component" value="Unassembled WGS sequence"/>
</dbReference>
<dbReference type="GO" id="GO:0003254">
    <property type="term" value="P:regulation of membrane depolarization"/>
    <property type="evidence" value="ECO:0007669"/>
    <property type="project" value="TreeGrafter"/>
</dbReference>
<dbReference type="Pfam" id="PF00520">
    <property type="entry name" value="Ion_trans"/>
    <property type="match status" value="1"/>
</dbReference>
<evidence type="ECO:0000256" key="2">
    <source>
        <dbReference type="ARBA" id="ARBA00022692"/>
    </source>
</evidence>
<evidence type="ECO:0000256" key="4">
    <source>
        <dbReference type="ARBA" id="ARBA00023136"/>
    </source>
</evidence>
<comment type="caution">
    <text evidence="7">The sequence shown here is derived from an EMBL/GenBank/DDBJ whole genome shotgun (WGS) entry which is preliminary data.</text>
</comment>
<dbReference type="GO" id="GO:0098855">
    <property type="term" value="C:HCN channel complex"/>
    <property type="evidence" value="ECO:0007669"/>
    <property type="project" value="TreeGrafter"/>
</dbReference>
<dbReference type="OrthoDB" id="442031at2759"/>
<evidence type="ECO:0000256" key="5">
    <source>
        <dbReference type="SAM" id="Phobius"/>
    </source>
</evidence>
<feature type="domain" description="Ion transport" evidence="6">
    <location>
        <begin position="34"/>
        <end position="287"/>
    </location>
</feature>
<comment type="subcellular location">
    <subcellularLocation>
        <location evidence="1">Membrane</location>
        <topology evidence="1">Multi-pass membrane protein</topology>
    </subcellularLocation>
</comment>
<dbReference type="SUPFAM" id="SSF51206">
    <property type="entry name" value="cAMP-binding domain-like"/>
    <property type="match status" value="1"/>
</dbReference>
<gene>
    <name evidence="7" type="primary">KCNH6</name>
    <name evidence="7" type="ORF">SPIL2461_LOCUS17829</name>
</gene>
<dbReference type="InterPro" id="IPR018490">
    <property type="entry name" value="cNMP-bd_dom_sf"/>
</dbReference>
<accession>A0A812W731</accession>